<comment type="subcellular location">
    <subcellularLocation>
        <location evidence="1">Membrane</location>
        <topology evidence="1">Multi-pass membrane protein</topology>
    </subcellularLocation>
</comment>
<evidence type="ECO:0000313" key="7">
    <source>
        <dbReference type="EMBL" id="SHH07060.1"/>
    </source>
</evidence>
<feature type="transmembrane region" description="Helical" evidence="5">
    <location>
        <begin position="102"/>
        <end position="125"/>
    </location>
</feature>
<dbReference type="InterPro" id="IPR006977">
    <property type="entry name" value="Yip1_dom"/>
</dbReference>
<dbReference type="AlphaFoldDB" id="A0A1M5PZD9"/>
<accession>A0A1M5PZD9</accession>
<dbReference type="EMBL" id="FQWY01000028">
    <property type="protein sequence ID" value="SHH07060.1"/>
    <property type="molecule type" value="Genomic_DNA"/>
</dbReference>
<dbReference type="Pfam" id="PF04893">
    <property type="entry name" value="Yip1"/>
    <property type="match status" value="1"/>
</dbReference>
<feature type="domain" description="Yip1" evidence="6">
    <location>
        <begin position="9"/>
        <end position="181"/>
    </location>
</feature>
<keyword evidence="3 5" id="KW-1133">Transmembrane helix</keyword>
<feature type="transmembrane region" description="Helical" evidence="5">
    <location>
        <begin position="164"/>
        <end position="190"/>
    </location>
</feature>
<evidence type="ECO:0000256" key="1">
    <source>
        <dbReference type="ARBA" id="ARBA00004141"/>
    </source>
</evidence>
<dbReference type="OrthoDB" id="1727020at2"/>
<keyword evidence="4 5" id="KW-0472">Membrane</keyword>
<gene>
    <name evidence="7" type="ORF">SAMN02745221_01612</name>
</gene>
<evidence type="ECO:0000256" key="3">
    <source>
        <dbReference type="ARBA" id="ARBA00022989"/>
    </source>
</evidence>
<dbReference type="RefSeq" id="WP_073092584.1">
    <property type="nucleotide sequence ID" value="NZ_FQWY01000028.1"/>
</dbReference>
<feature type="transmembrane region" description="Helical" evidence="5">
    <location>
        <begin position="27"/>
        <end position="47"/>
    </location>
</feature>
<keyword evidence="8" id="KW-1185">Reference proteome</keyword>
<organism evidence="7 8">
    <name type="scientific">Thermosyntropha lipolytica DSM 11003</name>
    <dbReference type="NCBI Taxonomy" id="1123382"/>
    <lineage>
        <taxon>Bacteria</taxon>
        <taxon>Bacillati</taxon>
        <taxon>Bacillota</taxon>
        <taxon>Clostridia</taxon>
        <taxon>Eubacteriales</taxon>
        <taxon>Syntrophomonadaceae</taxon>
        <taxon>Thermosyntropha</taxon>
    </lineage>
</organism>
<evidence type="ECO:0000256" key="4">
    <source>
        <dbReference type="ARBA" id="ARBA00023136"/>
    </source>
</evidence>
<dbReference type="Proteomes" id="UP000242329">
    <property type="component" value="Unassembled WGS sequence"/>
</dbReference>
<name>A0A1M5PZD9_9FIRM</name>
<proteinExistence type="predicted"/>
<sequence>MSFTEIVYGVLFQPVNTFRYLKEARPLGLSLLIWAAVIILSVVIGQGEAYVNNEIKSLGLPLQVAGMLNWVVGLFSFIMLFVMAGIYSLLADIIYGRNNAKGLLVCLALASLPGVLGSALSYVLALAGIKWLGMLFSLAAGMWVIVLQILALREALELTTSGALLIYFIPFIVLFIFALLLIVLIGIAGYSSFNAVGG</sequence>
<feature type="transmembrane region" description="Helical" evidence="5">
    <location>
        <begin position="131"/>
        <end position="152"/>
    </location>
</feature>
<feature type="transmembrane region" description="Helical" evidence="5">
    <location>
        <begin position="67"/>
        <end position="90"/>
    </location>
</feature>
<dbReference type="STRING" id="1123382.SAMN02745221_01612"/>
<evidence type="ECO:0000313" key="8">
    <source>
        <dbReference type="Proteomes" id="UP000242329"/>
    </source>
</evidence>
<evidence type="ECO:0000256" key="5">
    <source>
        <dbReference type="SAM" id="Phobius"/>
    </source>
</evidence>
<reference evidence="8" key="1">
    <citation type="submission" date="2016-11" db="EMBL/GenBank/DDBJ databases">
        <authorList>
            <person name="Varghese N."/>
            <person name="Submissions S."/>
        </authorList>
    </citation>
    <scope>NUCLEOTIDE SEQUENCE [LARGE SCALE GENOMIC DNA]</scope>
    <source>
        <strain evidence="8">DSM 11003</strain>
    </source>
</reference>
<evidence type="ECO:0000259" key="6">
    <source>
        <dbReference type="Pfam" id="PF04893"/>
    </source>
</evidence>
<evidence type="ECO:0000256" key="2">
    <source>
        <dbReference type="ARBA" id="ARBA00022692"/>
    </source>
</evidence>
<protein>
    <submittedName>
        <fullName evidence="7">Yip1 domain-containing protein</fullName>
    </submittedName>
</protein>
<dbReference type="GO" id="GO:0016020">
    <property type="term" value="C:membrane"/>
    <property type="evidence" value="ECO:0007669"/>
    <property type="project" value="UniProtKB-SubCell"/>
</dbReference>
<keyword evidence="2 5" id="KW-0812">Transmembrane</keyword>